<dbReference type="InterPro" id="IPR011990">
    <property type="entry name" value="TPR-like_helical_dom_sf"/>
</dbReference>
<keyword evidence="9" id="KW-0175">Coiled coil</keyword>
<keyword evidence="3 10" id="KW-0812">Transmembrane</keyword>
<organism evidence="12 13">
    <name type="scientific">Candidatus Enterovibrio escicola</name>
    <dbReference type="NCBI Taxonomy" id="1927127"/>
    <lineage>
        <taxon>Bacteria</taxon>
        <taxon>Pseudomonadati</taxon>
        <taxon>Pseudomonadota</taxon>
        <taxon>Gammaproteobacteria</taxon>
        <taxon>Vibrionales</taxon>
        <taxon>Vibrionaceae</taxon>
        <taxon>Enterovibrio</taxon>
    </lineage>
</organism>
<dbReference type="Proteomes" id="UP000219020">
    <property type="component" value="Unassembled WGS sequence"/>
</dbReference>
<protein>
    <recommendedName>
        <fullName evidence="8">Ancillary SecYEG translocon subunit</fullName>
    </recommendedName>
</protein>
<dbReference type="AlphaFoldDB" id="A0A2A5T5K2"/>
<dbReference type="GeneID" id="66950905"/>
<evidence type="ECO:0000256" key="2">
    <source>
        <dbReference type="ARBA" id="ARBA00022475"/>
    </source>
</evidence>
<dbReference type="RefSeq" id="WP_097355757.1">
    <property type="nucleotide sequence ID" value="NZ_CAWNJE010000005.1"/>
</dbReference>
<accession>A0A2A5T5K2</accession>
<keyword evidence="5 10" id="KW-0472">Membrane</keyword>
<comment type="subcellular location">
    <subcellularLocation>
        <location evidence="1">Cell membrane</location>
        <topology evidence="1">Single-pass type II membrane protein</topology>
    </subcellularLocation>
</comment>
<name>A0A2A5T5K2_9GAMM</name>
<dbReference type="PANTHER" id="PTHR38035">
    <property type="entry name" value="UPF0070 PROTEIN YFGM"/>
    <property type="match status" value="1"/>
</dbReference>
<evidence type="ECO:0000256" key="10">
    <source>
        <dbReference type="SAM" id="Phobius"/>
    </source>
</evidence>
<dbReference type="InterPro" id="IPR026039">
    <property type="entry name" value="YfgM"/>
</dbReference>
<dbReference type="GO" id="GO:0005886">
    <property type="term" value="C:plasma membrane"/>
    <property type="evidence" value="ECO:0007669"/>
    <property type="project" value="UniProtKB-SubCell"/>
</dbReference>
<evidence type="ECO:0000256" key="9">
    <source>
        <dbReference type="SAM" id="Coils"/>
    </source>
</evidence>
<proteinExistence type="inferred from homology"/>
<evidence type="ECO:0000259" key="11">
    <source>
        <dbReference type="Pfam" id="PF09976"/>
    </source>
</evidence>
<keyword evidence="4 10" id="KW-1133">Transmembrane helix</keyword>
<dbReference type="EMBL" id="NBYY01000009">
    <property type="protein sequence ID" value="PCS23423.1"/>
    <property type="molecule type" value="Genomic_DNA"/>
</dbReference>
<comment type="similarity">
    <text evidence="7">Belongs to the YfgM family.</text>
</comment>
<dbReference type="InterPro" id="IPR018704">
    <property type="entry name" value="SecYEG/CpoB_TPR"/>
</dbReference>
<evidence type="ECO:0000256" key="5">
    <source>
        <dbReference type="ARBA" id="ARBA00023136"/>
    </source>
</evidence>
<comment type="caution">
    <text evidence="12">The sequence shown here is derived from an EMBL/GenBank/DDBJ whole genome shotgun (WGS) entry which is preliminary data.</text>
</comment>
<dbReference type="Gene3D" id="1.25.40.10">
    <property type="entry name" value="Tetratricopeptide repeat domain"/>
    <property type="match status" value="1"/>
</dbReference>
<evidence type="ECO:0000256" key="1">
    <source>
        <dbReference type="ARBA" id="ARBA00004401"/>
    </source>
</evidence>
<dbReference type="PANTHER" id="PTHR38035:SF1">
    <property type="entry name" value="ANCILLARY SECYEG TRANSLOCON SUBUNIT"/>
    <property type="match status" value="1"/>
</dbReference>
<feature type="coiled-coil region" evidence="9">
    <location>
        <begin position="131"/>
        <end position="173"/>
    </location>
</feature>
<keyword evidence="2" id="KW-1003">Cell membrane</keyword>
<evidence type="ECO:0000256" key="7">
    <source>
        <dbReference type="ARBA" id="ARBA00024197"/>
    </source>
</evidence>
<evidence type="ECO:0000313" key="13">
    <source>
        <dbReference type="Proteomes" id="UP000219020"/>
    </source>
</evidence>
<gene>
    <name evidence="12" type="ORF">BTN49_0386</name>
</gene>
<evidence type="ECO:0000256" key="8">
    <source>
        <dbReference type="ARBA" id="ARBA00024235"/>
    </source>
</evidence>
<sequence>MDAYTKEEQQIEVIRQWFLNIAKPACISVIIGVSSFYGWFYLQAEQEVSREQASEVYTQVVIALGAGDAKAEQKASSFISEHDGEIYASLVSLHLAKSFIKENKLVEAGKQLRAVQSEKNEILTPIATMRLARVEIELNNLDIALQELDKITVESWTAQVEELRGDIKRQKGDNATARSAYLASIAAASNPVVQMKLHNLSQ</sequence>
<keyword evidence="6" id="KW-0143">Chaperone</keyword>
<evidence type="ECO:0000256" key="6">
    <source>
        <dbReference type="ARBA" id="ARBA00023186"/>
    </source>
</evidence>
<feature type="transmembrane region" description="Helical" evidence="10">
    <location>
        <begin position="21"/>
        <end position="42"/>
    </location>
</feature>
<keyword evidence="13" id="KW-1185">Reference proteome</keyword>
<dbReference type="GO" id="GO:0044877">
    <property type="term" value="F:protein-containing complex binding"/>
    <property type="evidence" value="ECO:0007669"/>
    <property type="project" value="InterPro"/>
</dbReference>
<evidence type="ECO:0000256" key="3">
    <source>
        <dbReference type="ARBA" id="ARBA00022692"/>
    </source>
</evidence>
<feature type="domain" description="Ancillary SecYEG translocon subunit/Cell division coordinator CpoB TPR" evidence="11">
    <location>
        <begin position="15"/>
        <end position="201"/>
    </location>
</feature>
<evidence type="ECO:0000256" key="4">
    <source>
        <dbReference type="ARBA" id="ARBA00022989"/>
    </source>
</evidence>
<evidence type="ECO:0000313" key="12">
    <source>
        <dbReference type="EMBL" id="PCS23423.1"/>
    </source>
</evidence>
<reference evidence="13" key="1">
    <citation type="submission" date="2017-04" db="EMBL/GenBank/DDBJ databases">
        <title>Genome evolution of the luminous symbionts of deep sea anglerfish.</title>
        <authorList>
            <person name="Hendry T.A."/>
        </authorList>
    </citation>
    <scope>NUCLEOTIDE SEQUENCE [LARGE SCALE GENOMIC DNA]</scope>
</reference>
<dbReference type="Pfam" id="PF09976">
    <property type="entry name" value="TPR_21"/>
    <property type="match status" value="1"/>
</dbReference>